<protein>
    <submittedName>
        <fullName evidence="1">DNA helicase</fullName>
    </submittedName>
</protein>
<comment type="caution">
    <text evidence="1">The sequence shown here is derived from an EMBL/GenBank/DDBJ whole genome shotgun (WGS) entry which is preliminary data.</text>
</comment>
<keyword evidence="2" id="KW-1185">Reference proteome</keyword>
<accession>A0ABS1TID0</accession>
<dbReference type="SUPFAM" id="SSF52540">
    <property type="entry name" value="P-loop containing nucleoside triphosphate hydrolases"/>
    <property type="match status" value="1"/>
</dbReference>
<dbReference type="Gene3D" id="3.40.50.300">
    <property type="entry name" value="P-loop containing nucleotide triphosphate hydrolases"/>
    <property type="match status" value="1"/>
</dbReference>
<dbReference type="Proteomes" id="UP000623967">
    <property type="component" value="Unassembled WGS sequence"/>
</dbReference>
<name>A0ABS1TID0_9BACI</name>
<reference evidence="1 2" key="1">
    <citation type="submission" date="2021-01" db="EMBL/GenBank/DDBJ databases">
        <title>Genome public.</title>
        <authorList>
            <person name="Liu C."/>
            <person name="Sun Q."/>
        </authorList>
    </citation>
    <scope>NUCLEOTIDE SEQUENCE [LARGE SCALE GENOMIC DNA]</scope>
    <source>
        <strain evidence="1 2">YIM B02564</strain>
    </source>
</reference>
<keyword evidence="1" id="KW-0347">Helicase</keyword>
<evidence type="ECO:0000313" key="1">
    <source>
        <dbReference type="EMBL" id="MBL4951067.1"/>
    </source>
</evidence>
<proteinExistence type="predicted"/>
<organism evidence="1 2">
    <name type="scientific">Neobacillus paridis</name>
    <dbReference type="NCBI Taxonomy" id="2803862"/>
    <lineage>
        <taxon>Bacteria</taxon>
        <taxon>Bacillati</taxon>
        <taxon>Bacillota</taxon>
        <taxon>Bacilli</taxon>
        <taxon>Bacillales</taxon>
        <taxon>Bacillaceae</taxon>
        <taxon>Neobacillus</taxon>
    </lineage>
</organism>
<gene>
    <name evidence="1" type="ORF">JK635_02280</name>
</gene>
<keyword evidence="1" id="KW-0547">Nucleotide-binding</keyword>
<dbReference type="RefSeq" id="WP_202652030.1">
    <property type="nucleotide sequence ID" value="NZ_JAESWB010000025.1"/>
</dbReference>
<evidence type="ECO:0000313" key="2">
    <source>
        <dbReference type="Proteomes" id="UP000623967"/>
    </source>
</evidence>
<sequence length="520" mass="60451">MSAFITGVTEKYPKELLEGRLGVEGNCVFSFWKDPNLYQEYKEITINDFLTEDARFYFSLGEQMSKLYKVFDEVSVISYIGDNETILAGFNERGGYDIVYNTMEMLNINNVEQYIDVLNRENILLKLHEEGFNLLNKIIINNKEIIPIKLLRRMSAAETLQFFESRISNIGIRVRSNDMEISDLDIEDNFIEKLETGMLMGIPFDIGGKSQKDNSTIYASPLLSNISMGINKGELTLVGGFSGSGKTSLSFSNFVMPMVYRGEKVCITANEQRKIAWQILIMIYTLVHHFKYYNLTRKKLKGGQFTDEDRRMIKLAKQFINTHYKPNIKFVKTFDYNVREIIREQKRLHLNEGYSAFLYDTFKPEDASDIGVARGSMVEDSKALFQFASKYNVPQIITAQLATYLEKTSWLTSQVLASSKQTKEVCSEIFLMRKCIKEIELDPNNKYYINPYRLKRDINGKWRKETFEIDHTLDGQYRIVFVDKTRNDEDSKAILYKYDGHINVWHELGFCSPSRIDFLR</sequence>
<keyword evidence="1" id="KW-0378">Hydrolase</keyword>
<dbReference type="EMBL" id="JAESWB010000025">
    <property type="protein sequence ID" value="MBL4951067.1"/>
    <property type="molecule type" value="Genomic_DNA"/>
</dbReference>
<keyword evidence="1" id="KW-0067">ATP-binding</keyword>
<dbReference type="GO" id="GO:0004386">
    <property type="term" value="F:helicase activity"/>
    <property type="evidence" value="ECO:0007669"/>
    <property type="project" value="UniProtKB-KW"/>
</dbReference>
<dbReference type="InterPro" id="IPR027417">
    <property type="entry name" value="P-loop_NTPase"/>
</dbReference>